<sequence>MNVRFNGIGDLVATFQTASAELGDVVKISENGTVEKAGDSDGFCGQVVSKNGGYVGVQIKGAMELPCTDSTLELGRAQIVPDGNNGVKKAAEGGVAALIVEKDTSANMVTLIV</sequence>
<name>A0A8S5R7A9_9VIRU</name>
<protein>
    <submittedName>
        <fullName evidence="1">Uncharacterized protein</fullName>
    </submittedName>
</protein>
<accession>A0A8S5R7A9</accession>
<evidence type="ECO:0000313" key="1">
    <source>
        <dbReference type="EMBL" id="DAE27286.1"/>
    </source>
</evidence>
<organism evidence="1">
    <name type="scientific">virus sp. ctWpE22</name>
    <dbReference type="NCBI Taxonomy" id="2826805"/>
    <lineage>
        <taxon>Viruses</taxon>
    </lineage>
</organism>
<proteinExistence type="predicted"/>
<dbReference type="EMBL" id="BK015834">
    <property type="protein sequence ID" value="DAE27286.1"/>
    <property type="molecule type" value="Genomic_DNA"/>
</dbReference>
<reference evidence="1" key="1">
    <citation type="journal article" date="2021" name="Proc. Natl. Acad. Sci. U.S.A.">
        <title>A Catalog of Tens of Thousands of Viruses from Human Metagenomes Reveals Hidden Associations with Chronic Diseases.</title>
        <authorList>
            <person name="Tisza M.J."/>
            <person name="Buck C.B."/>
        </authorList>
    </citation>
    <scope>NUCLEOTIDE SEQUENCE</scope>
    <source>
        <strain evidence="1">CtWpE22</strain>
    </source>
</reference>